<comment type="caution">
    <text evidence="11">The sequence shown here is derived from an EMBL/GenBank/DDBJ whole genome shotgun (WGS) entry which is preliminary data.</text>
</comment>
<dbReference type="GO" id="GO:0005886">
    <property type="term" value="C:plasma membrane"/>
    <property type="evidence" value="ECO:0007669"/>
    <property type="project" value="TreeGrafter"/>
</dbReference>
<dbReference type="PANTHER" id="PTHR18952">
    <property type="entry name" value="CARBONIC ANHYDRASE"/>
    <property type="match status" value="1"/>
</dbReference>
<evidence type="ECO:0000313" key="12">
    <source>
        <dbReference type="Proteomes" id="UP001152320"/>
    </source>
</evidence>
<dbReference type="FunFam" id="3.10.200.10:FF:000003">
    <property type="entry name" value="Carbonic anhydrase 12"/>
    <property type="match status" value="1"/>
</dbReference>
<dbReference type="GO" id="GO:0008270">
    <property type="term" value="F:zinc ion binding"/>
    <property type="evidence" value="ECO:0007669"/>
    <property type="project" value="UniProtKB-UniRule"/>
</dbReference>
<evidence type="ECO:0000256" key="2">
    <source>
        <dbReference type="ARBA" id="ARBA00010718"/>
    </source>
</evidence>
<comment type="function">
    <text evidence="1 9">Reversible hydration of carbon dioxide.</text>
</comment>
<keyword evidence="6" id="KW-0325">Glycoprotein</keyword>
<evidence type="ECO:0000256" key="5">
    <source>
        <dbReference type="ARBA" id="ARBA00022833"/>
    </source>
</evidence>
<keyword evidence="4 9" id="KW-0479">Metal-binding</keyword>
<evidence type="ECO:0000259" key="10">
    <source>
        <dbReference type="PROSITE" id="PS51144"/>
    </source>
</evidence>
<keyword evidence="5 9" id="KW-0862">Zinc</keyword>
<evidence type="ECO:0000313" key="11">
    <source>
        <dbReference type="EMBL" id="KAJ8049763.1"/>
    </source>
</evidence>
<evidence type="ECO:0000256" key="8">
    <source>
        <dbReference type="ARBA" id="ARBA00048348"/>
    </source>
</evidence>
<evidence type="ECO:0000256" key="6">
    <source>
        <dbReference type="ARBA" id="ARBA00023180"/>
    </source>
</evidence>
<evidence type="ECO:0000256" key="1">
    <source>
        <dbReference type="ARBA" id="ARBA00002904"/>
    </source>
</evidence>
<dbReference type="Pfam" id="PF00194">
    <property type="entry name" value="Carb_anhydrase"/>
    <property type="match status" value="1"/>
</dbReference>
<dbReference type="InterPro" id="IPR018338">
    <property type="entry name" value="Carbonic_anhydrase_a-class_CS"/>
</dbReference>
<dbReference type="SUPFAM" id="SSF51069">
    <property type="entry name" value="Carbonic anhydrase"/>
    <property type="match status" value="1"/>
</dbReference>
<dbReference type="PROSITE" id="PS51144">
    <property type="entry name" value="ALPHA_CA_2"/>
    <property type="match status" value="1"/>
</dbReference>
<keyword evidence="12" id="KW-1185">Reference proteome</keyword>
<dbReference type="PANTHER" id="PTHR18952:SF265">
    <property type="entry name" value="CARBONIC ANHYDRASE"/>
    <property type="match status" value="1"/>
</dbReference>
<dbReference type="InterPro" id="IPR023561">
    <property type="entry name" value="Carbonic_anhydrase_a-class"/>
</dbReference>
<proteinExistence type="inferred from homology"/>
<keyword evidence="7 9" id="KW-0456">Lyase</keyword>
<dbReference type="OrthoDB" id="429145at2759"/>
<dbReference type="EMBL" id="JAIZAY010000001">
    <property type="protein sequence ID" value="KAJ8049763.1"/>
    <property type="molecule type" value="Genomic_DNA"/>
</dbReference>
<comment type="cofactor">
    <cofactor evidence="9">
        <name>Zn(2+)</name>
        <dbReference type="ChEBI" id="CHEBI:29105"/>
    </cofactor>
</comment>
<accession>A0A9Q1CRY2</accession>
<evidence type="ECO:0000256" key="3">
    <source>
        <dbReference type="ARBA" id="ARBA00012925"/>
    </source>
</evidence>
<organism evidence="11 12">
    <name type="scientific">Holothuria leucospilota</name>
    <name type="common">Black long sea cucumber</name>
    <name type="synonym">Mertensiothuria leucospilota</name>
    <dbReference type="NCBI Taxonomy" id="206669"/>
    <lineage>
        <taxon>Eukaryota</taxon>
        <taxon>Metazoa</taxon>
        <taxon>Echinodermata</taxon>
        <taxon>Eleutherozoa</taxon>
        <taxon>Echinozoa</taxon>
        <taxon>Holothuroidea</taxon>
        <taxon>Aspidochirotacea</taxon>
        <taxon>Aspidochirotida</taxon>
        <taxon>Holothuriidae</taxon>
        <taxon>Holothuria</taxon>
    </lineage>
</organism>
<reference evidence="11" key="1">
    <citation type="submission" date="2021-10" db="EMBL/GenBank/DDBJ databases">
        <title>Tropical sea cucumber genome reveals ecological adaptation and Cuvierian tubules defense mechanism.</title>
        <authorList>
            <person name="Chen T."/>
        </authorList>
    </citation>
    <scope>NUCLEOTIDE SEQUENCE</scope>
    <source>
        <strain evidence="11">Nanhai2018</strain>
        <tissue evidence="11">Muscle</tissue>
    </source>
</reference>
<dbReference type="Gene3D" id="3.10.200.10">
    <property type="entry name" value="Alpha carbonic anhydrase"/>
    <property type="match status" value="1"/>
</dbReference>
<comment type="catalytic activity">
    <reaction evidence="8 9">
        <text>hydrogencarbonate + H(+) = CO2 + H2O</text>
        <dbReference type="Rhea" id="RHEA:10748"/>
        <dbReference type="ChEBI" id="CHEBI:15377"/>
        <dbReference type="ChEBI" id="CHEBI:15378"/>
        <dbReference type="ChEBI" id="CHEBI:16526"/>
        <dbReference type="ChEBI" id="CHEBI:17544"/>
        <dbReference type="EC" id="4.2.1.1"/>
    </reaction>
</comment>
<dbReference type="GO" id="GO:0004089">
    <property type="term" value="F:carbonate dehydratase activity"/>
    <property type="evidence" value="ECO:0007669"/>
    <property type="project" value="UniProtKB-UniRule"/>
</dbReference>
<dbReference type="PROSITE" id="PS00162">
    <property type="entry name" value="ALPHA_CA_1"/>
    <property type="match status" value="1"/>
</dbReference>
<dbReference type="InterPro" id="IPR036398">
    <property type="entry name" value="CA_dom_sf"/>
</dbReference>
<dbReference type="EC" id="4.2.1.1" evidence="3 9"/>
<dbReference type="SMART" id="SM01057">
    <property type="entry name" value="Carb_anhydrase"/>
    <property type="match status" value="1"/>
</dbReference>
<dbReference type="AlphaFoldDB" id="A0A9Q1CRY2"/>
<evidence type="ECO:0000256" key="4">
    <source>
        <dbReference type="ARBA" id="ARBA00022723"/>
    </source>
</evidence>
<evidence type="ECO:0000256" key="7">
    <source>
        <dbReference type="ARBA" id="ARBA00023239"/>
    </source>
</evidence>
<gene>
    <name evidence="11" type="ORF">HOLleu_02657</name>
</gene>
<sequence length="301" mass="34163">MPSVLVTCQYRSRPFHEFSNAGPQFWADTTPECGANRQSPINLVDDELTSVTYDDFVFQGYDSEEEGAGTLVSISNLGHTVRINIDGTFRISGGGLPTEYEALQAHFHWGTISQQGSEHAINGRLFPLEMHIVHYAYREYNSSVLTAAKSGNKDALAVLGVLFEIGEDDNDIFDEIFNGVSQIEFQDDEYFFQRVVSLSDLLPEDKSRFYRYDGSLTTPSCYEVVQWTVFEETVEISERQVNLFRQLTTGLFNESYLTGNTYRPLQPRRDREVYYSHATMTEPLGLLAATVAMLLFLLKEM</sequence>
<dbReference type="InterPro" id="IPR001148">
    <property type="entry name" value="CA_dom"/>
</dbReference>
<comment type="similarity">
    <text evidence="2 9">Belongs to the alpha-carbonic anhydrase family.</text>
</comment>
<protein>
    <recommendedName>
        <fullName evidence="3 9">Carbonic anhydrase</fullName>
        <ecNumber evidence="3 9">4.2.1.1</ecNumber>
    </recommendedName>
</protein>
<name>A0A9Q1CRY2_HOLLE</name>
<feature type="domain" description="Alpha-carbonic anhydrase" evidence="10">
    <location>
        <begin position="16"/>
        <end position="277"/>
    </location>
</feature>
<dbReference type="Proteomes" id="UP001152320">
    <property type="component" value="Chromosome 1"/>
</dbReference>
<evidence type="ECO:0000256" key="9">
    <source>
        <dbReference type="RuleBase" id="RU367011"/>
    </source>
</evidence>